<evidence type="ECO:0000313" key="2">
    <source>
        <dbReference type="EMBL" id="KKA20389.1"/>
    </source>
</evidence>
<dbReference type="AlphaFoldDB" id="A0A0F4YQ60"/>
<feature type="region of interest" description="Disordered" evidence="1">
    <location>
        <begin position="158"/>
        <end position="258"/>
    </location>
</feature>
<name>A0A0F4YQ60_RASE3</name>
<evidence type="ECO:0000313" key="3">
    <source>
        <dbReference type="Proteomes" id="UP000053958"/>
    </source>
</evidence>
<keyword evidence="3" id="KW-1185">Reference proteome</keyword>
<feature type="compositionally biased region" description="Basic and acidic residues" evidence="1">
    <location>
        <begin position="72"/>
        <end position="101"/>
    </location>
</feature>
<feature type="non-terminal residue" evidence="2">
    <location>
        <position position="1"/>
    </location>
</feature>
<proteinExistence type="predicted"/>
<feature type="region of interest" description="Disordered" evidence="1">
    <location>
        <begin position="68"/>
        <end position="138"/>
    </location>
</feature>
<comment type="caution">
    <text evidence="2">The sequence shown here is derived from an EMBL/GenBank/DDBJ whole genome shotgun (WGS) entry which is preliminary data.</text>
</comment>
<feature type="compositionally biased region" description="Basic and acidic residues" evidence="1">
    <location>
        <begin position="234"/>
        <end position="245"/>
    </location>
</feature>
<feature type="region of interest" description="Disordered" evidence="1">
    <location>
        <begin position="1"/>
        <end position="52"/>
    </location>
</feature>
<reference evidence="2 3" key="1">
    <citation type="submission" date="2015-04" db="EMBL/GenBank/DDBJ databases">
        <authorList>
            <person name="Heijne W.H."/>
            <person name="Fedorova N.D."/>
            <person name="Nierman W.C."/>
            <person name="Vollebregt A.W."/>
            <person name="Zhao Z."/>
            <person name="Wu L."/>
            <person name="Kumar M."/>
            <person name="Stam H."/>
            <person name="van den Berg M.A."/>
            <person name="Pel H.J."/>
        </authorList>
    </citation>
    <scope>NUCLEOTIDE SEQUENCE [LARGE SCALE GENOMIC DNA]</scope>
    <source>
        <strain evidence="2 3">CBS 393.64</strain>
    </source>
</reference>
<evidence type="ECO:0000256" key="1">
    <source>
        <dbReference type="SAM" id="MobiDB-lite"/>
    </source>
</evidence>
<sequence>AAEDQDEQLAAGPDDQVVRVPGDVGMGTKRWQERGLDDAAYGGEDAEAEDDAQVHSPFQVHVQVVDQAGGDEGEHGVGEDIERWALDDGGDPGERQGHDDQPLAPVRLVDGRDGADDAHHQQGDGELGGGVREGGDELDDVVDIGDLLRVGARRRQVVDMTESSEQGIVGDEGAPEDEDALVTGEQHRPVIPTSAPDETTGPEAQPDGDNGEGAFRPGHCDDGRTPVDVSVRGFGDRFSHGDDSAIRCSPPSTTVQRG</sequence>
<dbReference type="RefSeq" id="XP_013327001.1">
    <property type="nucleotide sequence ID" value="XM_013471547.1"/>
</dbReference>
<organism evidence="2 3">
    <name type="scientific">Rasamsonia emersonii (strain ATCC 16479 / CBS 393.64 / IMI 116815)</name>
    <dbReference type="NCBI Taxonomy" id="1408163"/>
    <lineage>
        <taxon>Eukaryota</taxon>
        <taxon>Fungi</taxon>
        <taxon>Dikarya</taxon>
        <taxon>Ascomycota</taxon>
        <taxon>Pezizomycotina</taxon>
        <taxon>Eurotiomycetes</taxon>
        <taxon>Eurotiomycetidae</taxon>
        <taxon>Eurotiales</taxon>
        <taxon>Trichocomaceae</taxon>
        <taxon>Rasamsonia</taxon>
    </lineage>
</organism>
<dbReference type="EMBL" id="LASV01000264">
    <property type="protein sequence ID" value="KKA20389.1"/>
    <property type="molecule type" value="Genomic_DNA"/>
</dbReference>
<accession>A0A0F4YQ60</accession>
<gene>
    <name evidence="2" type="ORF">T310_5597</name>
</gene>
<feature type="compositionally biased region" description="Basic and acidic residues" evidence="1">
    <location>
        <begin position="109"/>
        <end position="123"/>
    </location>
</feature>
<dbReference type="Proteomes" id="UP000053958">
    <property type="component" value="Unassembled WGS sequence"/>
</dbReference>
<dbReference type="GeneID" id="25317941"/>
<protein>
    <submittedName>
        <fullName evidence="2">Uncharacterized protein</fullName>
    </submittedName>
</protein>